<gene>
    <name evidence="1" type="ORF">BDR25DRAFT_152939</name>
</gene>
<sequence>KVSSRKVDWRLIPILRILYSVSSLDCVNLSNARVAGMNKELHFDVGNRYLVALLVFFVTYFLFE</sequence>
<evidence type="ECO:0000313" key="1">
    <source>
        <dbReference type="EMBL" id="KAF2467930.1"/>
    </source>
</evidence>
<dbReference type="Proteomes" id="UP000799755">
    <property type="component" value="Unassembled WGS sequence"/>
</dbReference>
<organism evidence="1 2">
    <name type="scientific">Lindgomyces ingoldianus</name>
    <dbReference type="NCBI Taxonomy" id="673940"/>
    <lineage>
        <taxon>Eukaryota</taxon>
        <taxon>Fungi</taxon>
        <taxon>Dikarya</taxon>
        <taxon>Ascomycota</taxon>
        <taxon>Pezizomycotina</taxon>
        <taxon>Dothideomycetes</taxon>
        <taxon>Pleosporomycetidae</taxon>
        <taxon>Pleosporales</taxon>
        <taxon>Lindgomycetaceae</taxon>
        <taxon>Lindgomyces</taxon>
    </lineage>
</organism>
<comment type="caution">
    <text evidence="1">The sequence shown here is derived from an EMBL/GenBank/DDBJ whole genome shotgun (WGS) entry which is preliminary data.</text>
</comment>
<feature type="non-terminal residue" evidence="1">
    <location>
        <position position="64"/>
    </location>
</feature>
<keyword evidence="2" id="KW-1185">Reference proteome</keyword>
<evidence type="ECO:0000313" key="2">
    <source>
        <dbReference type="Proteomes" id="UP000799755"/>
    </source>
</evidence>
<accession>A0ACB6QP89</accession>
<dbReference type="EMBL" id="MU003518">
    <property type="protein sequence ID" value="KAF2467930.1"/>
    <property type="molecule type" value="Genomic_DNA"/>
</dbReference>
<name>A0ACB6QP89_9PLEO</name>
<feature type="non-terminal residue" evidence="1">
    <location>
        <position position="1"/>
    </location>
</feature>
<proteinExistence type="predicted"/>
<reference evidence="1" key="1">
    <citation type="journal article" date="2020" name="Stud. Mycol.">
        <title>101 Dothideomycetes genomes: a test case for predicting lifestyles and emergence of pathogens.</title>
        <authorList>
            <person name="Haridas S."/>
            <person name="Albert R."/>
            <person name="Binder M."/>
            <person name="Bloem J."/>
            <person name="Labutti K."/>
            <person name="Salamov A."/>
            <person name="Andreopoulos B."/>
            <person name="Baker S."/>
            <person name="Barry K."/>
            <person name="Bills G."/>
            <person name="Bluhm B."/>
            <person name="Cannon C."/>
            <person name="Castanera R."/>
            <person name="Culley D."/>
            <person name="Daum C."/>
            <person name="Ezra D."/>
            <person name="Gonzalez J."/>
            <person name="Henrissat B."/>
            <person name="Kuo A."/>
            <person name="Liang C."/>
            <person name="Lipzen A."/>
            <person name="Lutzoni F."/>
            <person name="Magnuson J."/>
            <person name="Mondo S."/>
            <person name="Nolan M."/>
            <person name="Ohm R."/>
            <person name="Pangilinan J."/>
            <person name="Park H.-J."/>
            <person name="Ramirez L."/>
            <person name="Alfaro M."/>
            <person name="Sun H."/>
            <person name="Tritt A."/>
            <person name="Yoshinaga Y."/>
            <person name="Zwiers L.-H."/>
            <person name="Turgeon B."/>
            <person name="Goodwin S."/>
            <person name="Spatafora J."/>
            <person name="Crous P."/>
            <person name="Grigoriev I."/>
        </authorList>
    </citation>
    <scope>NUCLEOTIDE SEQUENCE</scope>
    <source>
        <strain evidence="1">ATCC 200398</strain>
    </source>
</reference>
<protein>
    <submittedName>
        <fullName evidence="1">Uncharacterized protein</fullName>
    </submittedName>
</protein>